<dbReference type="STRING" id="1122997.GCA_000425285_00325"/>
<feature type="transmembrane region" description="Helical" evidence="2">
    <location>
        <begin position="135"/>
        <end position="155"/>
    </location>
</feature>
<feature type="region of interest" description="Disordered" evidence="1">
    <location>
        <begin position="1"/>
        <end position="21"/>
    </location>
</feature>
<dbReference type="OrthoDB" id="3711521at2"/>
<feature type="region of interest" description="Disordered" evidence="1">
    <location>
        <begin position="164"/>
        <end position="186"/>
    </location>
</feature>
<keyword evidence="4" id="KW-1185">Reference proteome</keyword>
<dbReference type="Proteomes" id="UP000277858">
    <property type="component" value="Chromosome"/>
</dbReference>
<feature type="transmembrane region" description="Helical" evidence="2">
    <location>
        <begin position="27"/>
        <end position="48"/>
    </location>
</feature>
<gene>
    <name evidence="3" type="ORF">NCTC13652_01995</name>
</gene>
<dbReference type="EMBL" id="LR134473">
    <property type="protein sequence ID" value="VEI03782.1"/>
    <property type="molecule type" value="Genomic_DNA"/>
</dbReference>
<evidence type="ECO:0000313" key="3">
    <source>
        <dbReference type="EMBL" id="VEI03782.1"/>
    </source>
</evidence>
<dbReference type="AlphaFoldDB" id="A0A3S4V7V2"/>
<evidence type="ECO:0000256" key="1">
    <source>
        <dbReference type="SAM" id="MobiDB-lite"/>
    </source>
</evidence>
<organism evidence="3 4">
    <name type="scientific">Acidipropionibacterium jensenii</name>
    <dbReference type="NCBI Taxonomy" id="1749"/>
    <lineage>
        <taxon>Bacteria</taxon>
        <taxon>Bacillati</taxon>
        <taxon>Actinomycetota</taxon>
        <taxon>Actinomycetes</taxon>
        <taxon>Propionibacteriales</taxon>
        <taxon>Propionibacteriaceae</taxon>
        <taxon>Acidipropionibacterium</taxon>
    </lineage>
</organism>
<reference evidence="3 4" key="1">
    <citation type="submission" date="2018-12" db="EMBL/GenBank/DDBJ databases">
        <authorList>
            <consortium name="Pathogen Informatics"/>
        </authorList>
    </citation>
    <scope>NUCLEOTIDE SEQUENCE [LARGE SCALE GENOMIC DNA]</scope>
    <source>
        <strain evidence="3 4">NCTC13652</strain>
    </source>
</reference>
<evidence type="ECO:0000313" key="4">
    <source>
        <dbReference type="Proteomes" id="UP000277858"/>
    </source>
</evidence>
<name>A0A3S4V7V2_9ACTN</name>
<keyword evidence="2" id="KW-1133">Transmembrane helix</keyword>
<dbReference type="InterPro" id="IPR021517">
    <property type="entry name" value="DUF3180"/>
</dbReference>
<dbReference type="RefSeq" id="WP_051238057.1">
    <property type="nucleotide sequence ID" value="NZ_LR134473.1"/>
</dbReference>
<evidence type="ECO:0000256" key="2">
    <source>
        <dbReference type="SAM" id="Phobius"/>
    </source>
</evidence>
<accession>A0A3S4V7V2</accession>
<feature type="transmembrane region" description="Helical" evidence="2">
    <location>
        <begin position="55"/>
        <end position="75"/>
    </location>
</feature>
<dbReference type="Pfam" id="PF11377">
    <property type="entry name" value="DUF3180"/>
    <property type="match status" value="1"/>
</dbReference>
<feature type="transmembrane region" description="Helical" evidence="2">
    <location>
        <begin position="95"/>
        <end position="123"/>
    </location>
</feature>
<sequence length="186" mass="19745">MTRSLPPLEDPPEPEPSGDLRPTDRRAVVVAALCGAVVGWFVLSVFFLTEAMVPILPWSLPVILAVVAIGVWIDARVLSRKVHDPHREVSPTEGLVSLALGKSVVLTGAALAGACIVYIITFVRQVAIPYPRQRVITGSVTAVVCVLLGLAGWVLERACRVPPDGEARHREGADPGRAGGDSQPAH</sequence>
<keyword evidence="2" id="KW-0472">Membrane</keyword>
<protein>
    <submittedName>
        <fullName evidence="3">Protein of uncharacterized function (DUF3180)</fullName>
    </submittedName>
</protein>
<proteinExistence type="predicted"/>
<keyword evidence="2" id="KW-0812">Transmembrane</keyword>
<feature type="compositionally biased region" description="Basic and acidic residues" evidence="1">
    <location>
        <begin position="164"/>
        <end position="174"/>
    </location>
</feature>